<feature type="transmembrane region" description="Helical" evidence="2">
    <location>
        <begin position="89"/>
        <end position="114"/>
    </location>
</feature>
<gene>
    <name evidence="3" type="ORF">P5W92_01765</name>
</gene>
<dbReference type="Proteomes" id="UP001237194">
    <property type="component" value="Unassembled WGS sequence"/>
</dbReference>
<keyword evidence="4" id="KW-1185">Reference proteome</keyword>
<feature type="compositionally biased region" description="Basic and acidic residues" evidence="1">
    <location>
        <begin position="386"/>
        <end position="400"/>
    </location>
</feature>
<feature type="transmembrane region" description="Helical" evidence="2">
    <location>
        <begin position="12"/>
        <end position="30"/>
    </location>
</feature>
<feature type="transmembrane region" description="Helical" evidence="2">
    <location>
        <begin position="126"/>
        <end position="147"/>
    </location>
</feature>
<comment type="caution">
    <text evidence="3">The sequence shown here is derived from an EMBL/GenBank/DDBJ whole genome shotgun (WGS) entry which is preliminary data.</text>
</comment>
<sequence>MTSFLLALRSSPLRWLLFPLVALDLILIFTRDDYWHGLWGDTGAAGQVPTLLLGVFAAAAAAWTSSLRRPAEVADTLSAMPRPRPQAELSRTAVVLLLFLVPYLIGQAVCFAITAPSWPPGFHQYLGYFLLGVSNLLMATGFGWVVGRLVSTRWGTAVGALGWLLIPMMLDTDLSVVNGPARMQPDLLEISLRLLVALLLLTACLWLPYGPRISRVNPLAGLAIVLMLAATAAAAGNPVIDERQGPTSMTCVKGSAEICLWPEEDKYKSMAQDVLARTEALPPVLRMPKKVYSSGLVYTMDRTWGGDFYLDSGSAWAMADGVARAISTQTFKACEENDFQGYEAQDEADDQSVLAVERWLEKRLAGGGNPEYKEAGMTESMAKAMETGKKMADRSESEQDRWATATVQRVLEKYCA</sequence>
<dbReference type="RefSeq" id="WP_283890308.1">
    <property type="nucleotide sequence ID" value="NZ_JARWAF010000001.1"/>
</dbReference>
<feature type="region of interest" description="Disordered" evidence="1">
    <location>
        <begin position="370"/>
        <end position="400"/>
    </location>
</feature>
<accession>A0ABT7D010</accession>
<feature type="transmembrane region" description="Helical" evidence="2">
    <location>
        <begin position="50"/>
        <end position="68"/>
    </location>
</feature>
<evidence type="ECO:0008006" key="5">
    <source>
        <dbReference type="Google" id="ProtNLM"/>
    </source>
</evidence>
<dbReference type="EMBL" id="JARWAF010000001">
    <property type="protein sequence ID" value="MDJ1639125.1"/>
    <property type="molecule type" value="Genomic_DNA"/>
</dbReference>
<keyword evidence="2" id="KW-0472">Membrane</keyword>
<feature type="transmembrane region" description="Helical" evidence="2">
    <location>
        <begin position="219"/>
        <end position="240"/>
    </location>
</feature>
<evidence type="ECO:0000256" key="2">
    <source>
        <dbReference type="SAM" id="Phobius"/>
    </source>
</evidence>
<keyword evidence="2" id="KW-1133">Transmembrane helix</keyword>
<name>A0ABT7D010_9ACTN</name>
<evidence type="ECO:0000256" key="1">
    <source>
        <dbReference type="SAM" id="MobiDB-lite"/>
    </source>
</evidence>
<feature type="transmembrane region" description="Helical" evidence="2">
    <location>
        <begin position="154"/>
        <end position="170"/>
    </location>
</feature>
<proteinExistence type="predicted"/>
<organism evidence="3 4">
    <name type="scientific">Streptomyces pakalii</name>
    <dbReference type="NCBI Taxonomy" id="3036494"/>
    <lineage>
        <taxon>Bacteria</taxon>
        <taxon>Bacillati</taxon>
        <taxon>Actinomycetota</taxon>
        <taxon>Actinomycetes</taxon>
        <taxon>Kitasatosporales</taxon>
        <taxon>Streptomycetaceae</taxon>
        <taxon>Streptomyces</taxon>
    </lineage>
</organism>
<keyword evidence="2" id="KW-0812">Transmembrane</keyword>
<feature type="transmembrane region" description="Helical" evidence="2">
    <location>
        <begin position="190"/>
        <end position="207"/>
    </location>
</feature>
<reference evidence="3 4" key="1">
    <citation type="submission" date="2023-04" db="EMBL/GenBank/DDBJ databases">
        <title>A novel species of the genus Streptomyces: Streptomyces pakalii sp. nov. isolated from a Mexican soil jungle.</title>
        <authorList>
            <person name="Chavez-Hernandez M.A."/>
            <person name="Ortiz-Alvarez J."/>
            <person name="Villa-Tanaca L."/>
            <person name="Hernandez-Rodriguez C."/>
        </authorList>
    </citation>
    <scope>NUCLEOTIDE SEQUENCE [LARGE SCALE GENOMIC DNA]</scope>
    <source>
        <strain evidence="3 4">ENCB-J15</strain>
    </source>
</reference>
<evidence type="ECO:0000313" key="4">
    <source>
        <dbReference type="Proteomes" id="UP001237194"/>
    </source>
</evidence>
<evidence type="ECO:0000313" key="3">
    <source>
        <dbReference type="EMBL" id="MDJ1639125.1"/>
    </source>
</evidence>
<protein>
    <recommendedName>
        <fullName evidence="5">ABC transporter permease</fullName>
    </recommendedName>
</protein>